<gene>
    <name evidence="5 8" type="primary">rimM</name>
    <name evidence="8" type="ORF">V6X51_01880</name>
</gene>
<comment type="subcellular location">
    <subcellularLocation>
        <location evidence="5">Cytoplasm</location>
    </subcellularLocation>
</comment>
<dbReference type="Gene3D" id="2.30.30.240">
    <property type="entry name" value="PRC-barrel domain"/>
    <property type="match status" value="1"/>
</dbReference>
<evidence type="ECO:0000256" key="5">
    <source>
        <dbReference type="HAMAP-Rule" id="MF_00014"/>
    </source>
</evidence>
<evidence type="ECO:0000313" key="8">
    <source>
        <dbReference type="EMBL" id="MEX0372182.1"/>
    </source>
</evidence>
<keyword evidence="4 5" id="KW-0143">Chaperone</keyword>
<dbReference type="InterPro" id="IPR011033">
    <property type="entry name" value="PRC_barrel-like_sf"/>
</dbReference>
<protein>
    <recommendedName>
        <fullName evidence="5">Ribosome maturation factor RimM</fullName>
    </recommendedName>
</protein>
<keyword evidence="9" id="KW-1185">Reference proteome</keyword>
<evidence type="ECO:0000256" key="1">
    <source>
        <dbReference type="ARBA" id="ARBA00022490"/>
    </source>
</evidence>
<evidence type="ECO:0000256" key="4">
    <source>
        <dbReference type="ARBA" id="ARBA00023186"/>
    </source>
</evidence>
<dbReference type="Pfam" id="PF05239">
    <property type="entry name" value="PRC"/>
    <property type="match status" value="1"/>
</dbReference>
<dbReference type="Pfam" id="PF01782">
    <property type="entry name" value="RimM"/>
    <property type="match status" value="1"/>
</dbReference>
<comment type="subunit">
    <text evidence="5">Binds ribosomal protein uS19.</text>
</comment>
<evidence type="ECO:0000259" key="7">
    <source>
        <dbReference type="Pfam" id="PF05239"/>
    </source>
</evidence>
<evidence type="ECO:0000259" key="6">
    <source>
        <dbReference type="Pfam" id="PF01782"/>
    </source>
</evidence>
<reference evidence="8 9" key="1">
    <citation type="submission" date="2024-02" db="EMBL/GenBank/DDBJ databases">
        <title>New especies of Spiribacter isolated from saline water.</title>
        <authorList>
            <person name="Leon M.J."/>
            <person name="De La Haba R."/>
            <person name="Sanchez-Porro C."/>
            <person name="Ventosa A."/>
        </authorList>
    </citation>
    <scope>NUCLEOTIDE SEQUENCE [LARGE SCALE GENOMIC DNA]</scope>
    <source>
        <strain evidence="9">ag22IC6-196</strain>
    </source>
</reference>
<dbReference type="InterPro" id="IPR009000">
    <property type="entry name" value="Transl_B-barrel_sf"/>
</dbReference>
<dbReference type="InterPro" id="IPR011961">
    <property type="entry name" value="RimM"/>
</dbReference>
<sequence length="176" mass="19561">MPKAPDPATPADAHVVMGEIAGVRGVRGELKVHSWTRPRENLLDYSVWTLQHGDDARDWRVTGGGWQGRHLVVRLKGIDDRDAAEALVGCPIRVARSQMPPAGPDEFYWYELEGLAVENRDGTSLGRVAGLIETGANDVMRVVGDRERLIPYTPGVHIDRIDLDDGRMVVDWDPEF</sequence>
<comment type="caution">
    <text evidence="8">The sequence shown here is derived from an EMBL/GenBank/DDBJ whole genome shotgun (WGS) entry which is preliminary data.</text>
</comment>
<evidence type="ECO:0000313" key="9">
    <source>
        <dbReference type="Proteomes" id="UP001556636"/>
    </source>
</evidence>
<evidence type="ECO:0000256" key="3">
    <source>
        <dbReference type="ARBA" id="ARBA00022552"/>
    </source>
</evidence>
<dbReference type="EMBL" id="JBAKFG010000001">
    <property type="protein sequence ID" value="MEX0372182.1"/>
    <property type="molecule type" value="Genomic_DNA"/>
</dbReference>
<dbReference type="InterPro" id="IPR027275">
    <property type="entry name" value="PRC-brl_dom"/>
</dbReference>
<dbReference type="PANTHER" id="PTHR33692:SF1">
    <property type="entry name" value="RIBOSOME MATURATION FACTOR RIMM"/>
    <property type="match status" value="1"/>
</dbReference>
<feature type="domain" description="RimM N-terminal" evidence="6">
    <location>
        <begin position="16"/>
        <end position="98"/>
    </location>
</feature>
<dbReference type="HAMAP" id="MF_00014">
    <property type="entry name" value="Ribosome_mat_RimM"/>
    <property type="match status" value="1"/>
</dbReference>
<evidence type="ECO:0000256" key="2">
    <source>
        <dbReference type="ARBA" id="ARBA00022517"/>
    </source>
</evidence>
<comment type="domain">
    <text evidence="5">The PRC barrel domain binds ribosomal protein uS19.</text>
</comment>
<name>A0ABV3RWU7_9GAMM</name>
<organism evidence="8 9">
    <name type="scientific">Spiribacter roseus</name>
    <dbReference type="NCBI Taxonomy" id="1855875"/>
    <lineage>
        <taxon>Bacteria</taxon>
        <taxon>Pseudomonadati</taxon>
        <taxon>Pseudomonadota</taxon>
        <taxon>Gammaproteobacteria</taxon>
        <taxon>Chromatiales</taxon>
        <taxon>Ectothiorhodospiraceae</taxon>
        <taxon>Spiribacter</taxon>
    </lineage>
</organism>
<keyword evidence="1 5" id="KW-0963">Cytoplasm</keyword>
<proteinExistence type="inferred from homology"/>
<dbReference type="PANTHER" id="PTHR33692">
    <property type="entry name" value="RIBOSOME MATURATION FACTOR RIMM"/>
    <property type="match status" value="1"/>
</dbReference>
<dbReference type="RefSeq" id="WP_367950978.1">
    <property type="nucleotide sequence ID" value="NZ_JBAKFE010000001.1"/>
</dbReference>
<dbReference type="SUPFAM" id="SSF50346">
    <property type="entry name" value="PRC-barrel domain"/>
    <property type="match status" value="1"/>
</dbReference>
<keyword evidence="2 5" id="KW-0690">Ribosome biogenesis</keyword>
<dbReference type="InterPro" id="IPR002676">
    <property type="entry name" value="RimM_N"/>
</dbReference>
<feature type="domain" description="PRC-barrel" evidence="7">
    <location>
        <begin position="104"/>
        <end position="171"/>
    </location>
</feature>
<accession>A0ABV3RWU7</accession>
<dbReference type="InterPro" id="IPR036976">
    <property type="entry name" value="RimM_N_sf"/>
</dbReference>
<comment type="similarity">
    <text evidence="5">Belongs to the RimM family.</text>
</comment>
<dbReference type="Gene3D" id="2.40.30.60">
    <property type="entry name" value="RimM"/>
    <property type="match status" value="1"/>
</dbReference>
<keyword evidence="3 5" id="KW-0698">rRNA processing</keyword>
<dbReference type="Proteomes" id="UP001556636">
    <property type="component" value="Unassembled WGS sequence"/>
</dbReference>
<comment type="function">
    <text evidence="5">An accessory protein needed during the final step in the assembly of 30S ribosomal subunit, possibly for assembly of the head region. Essential for efficient processing of 16S rRNA. May be needed both before and after RbfA during the maturation of 16S rRNA. It has affinity for free ribosomal 30S subunits but not for 70S ribosomes.</text>
</comment>
<dbReference type="SUPFAM" id="SSF50447">
    <property type="entry name" value="Translation proteins"/>
    <property type="match status" value="1"/>
</dbReference>
<dbReference type="NCBIfam" id="TIGR02273">
    <property type="entry name" value="16S_RimM"/>
    <property type="match status" value="1"/>
</dbReference>